<evidence type="ECO:0000313" key="2">
    <source>
        <dbReference type="Proteomes" id="UP000020492"/>
    </source>
</evidence>
<sequence>MNTVKLRLTNNSTIDLAVSDDDLDAALTQLGEVMTNPLSLYTTEMHGGTVTVPGRNILFLEVSEVEEEATEEEEAEESPKYTVTICEIPSFEAANAIRLAAEKATATSEPQVR</sequence>
<keyword evidence="2" id="KW-1185">Reference proteome</keyword>
<dbReference type="PATRIC" id="fig|1476583.3.peg.654"/>
<comment type="caution">
    <text evidence="1">The sequence shown here is derived from an EMBL/GenBank/DDBJ whole genome shotgun (WGS) entry which is preliminary data.</text>
</comment>
<dbReference type="AlphaFoldDB" id="A0A016QSW5"/>
<accession>A0A016QSW5</accession>
<dbReference type="STRING" id="1476583.DEIPH_ctg011orf0027"/>
<reference evidence="1 2" key="1">
    <citation type="submission" date="2014-03" db="EMBL/GenBank/DDBJ databases">
        <title>Draft genome sequence of Deinococcus phoenicis 1P10ME.</title>
        <authorList>
            <person name="Stepanov V.G."/>
            <person name="Vaishampayan P."/>
            <person name="Venkateswaran K."/>
            <person name="Fox G.E."/>
        </authorList>
    </citation>
    <scope>NUCLEOTIDE SEQUENCE [LARGE SCALE GENOMIC DNA]</scope>
    <source>
        <strain evidence="1 2">1P10ME</strain>
    </source>
</reference>
<dbReference type="RefSeq" id="WP_034353814.1">
    <property type="nucleotide sequence ID" value="NZ_JHAC01000011.1"/>
</dbReference>
<organism evidence="1 2">
    <name type="scientific">Deinococcus phoenicis</name>
    <dbReference type="NCBI Taxonomy" id="1476583"/>
    <lineage>
        <taxon>Bacteria</taxon>
        <taxon>Thermotogati</taxon>
        <taxon>Deinococcota</taxon>
        <taxon>Deinococci</taxon>
        <taxon>Deinococcales</taxon>
        <taxon>Deinococcaceae</taxon>
        <taxon>Deinococcus</taxon>
    </lineage>
</organism>
<name>A0A016QSW5_9DEIO</name>
<protein>
    <submittedName>
        <fullName evidence="1">Uncharacterized protein</fullName>
    </submittedName>
</protein>
<dbReference type="Proteomes" id="UP000020492">
    <property type="component" value="Unassembled WGS sequence"/>
</dbReference>
<evidence type="ECO:0000313" key="1">
    <source>
        <dbReference type="EMBL" id="EYB69061.1"/>
    </source>
</evidence>
<gene>
    <name evidence="1" type="ORF">DEIPH_ctg011orf0027</name>
</gene>
<dbReference type="EMBL" id="JHAC01000011">
    <property type="protein sequence ID" value="EYB69061.1"/>
    <property type="molecule type" value="Genomic_DNA"/>
</dbReference>
<proteinExistence type="predicted"/>